<comment type="caution">
    <text evidence="2">The sequence shown here is derived from an EMBL/GenBank/DDBJ whole genome shotgun (WGS) entry which is preliminary data.</text>
</comment>
<feature type="compositionally biased region" description="Acidic residues" evidence="1">
    <location>
        <begin position="27"/>
        <end position="64"/>
    </location>
</feature>
<dbReference type="AlphaFoldDB" id="A0AA88IXJ2"/>
<reference evidence="2" key="1">
    <citation type="submission" date="2023-07" db="EMBL/GenBank/DDBJ databases">
        <title>Chromosome-level Genome Assembly of Striped Snakehead (Channa striata).</title>
        <authorList>
            <person name="Liu H."/>
        </authorList>
    </citation>
    <scope>NUCLEOTIDE SEQUENCE</scope>
    <source>
        <strain evidence="2">Gz</strain>
        <tissue evidence="2">Muscle</tissue>
    </source>
</reference>
<feature type="compositionally biased region" description="Polar residues" evidence="1">
    <location>
        <begin position="78"/>
        <end position="107"/>
    </location>
</feature>
<evidence type="ECO:0000313" key="2">
    <source>
        <dbReference type="EMBL" id="KAK2822458.1"/>
    </source>
</evidence>
<protein>
    <submittedName>
        <fullName evidence="2">Uncharacterized protein</fullName>
    </submittedName>
</protein>
<organism evidence="2 3">
    <name type="scientific">Channa striata</name>
    <name type="common">Snakehead murrel</name>
    <name type="synonym">Ophicephalus striatus</name>
    <dbReference type="NCBI Taxonomy" id="64152"/>
    <lineage>
        <taxon>Eukaryota</taxon>
        <taxon>Metazoa</taxon>
        <taxon>Chordata</taxon>
        <taxon>Craniata</taxon>
        <taxon>Vertebrata</taxon>
        <taxon>Euteleostomi</taxon>
        <taxon>Actinopterygii</taxon>
        <taxon>Neopterygii</taxon>
        <taxon>Teleostei</taxon>
        <taxon>Neoteleostei</taxon>
        <taxon>Acanthomorphata</taxon>
        <taxon>Anabantaria</taxon>
        <taxon>Anabantiformes</taxon>
        <taxon>Channoidei</taxon>
        <taxon>Channidae</taxon>
        <taxon>Channa</taxon>
    </lineage>
</organism>
<proteinExistence type="predicted"/>
<evidence type="ECO:0000313" key="3">
    <source>
        <dbReference type="Proteomes" id="UP001187415"/>
    </source>
</evidence>
<evidence type="ECO:0000256" key="1">
    <source>
        <dbReference type="SAM" id="MobiDB-lite"/>
    </source>
</evidence>
<gene>
    <name evidence="2" type="ORF">Q5P01_022523</name>
</gene>
<sequence>MEPRPYLEPIQEVSEQEDEISGSNTGEGDEESFQAEIGVETEELTTEDEGEGGEEEEEQEEEEGGSAFRSRLLPRSLSGKNVLQTPSTFSHQDQTESFTLSDSTTPSVAVGEKSTSPGPPRLEKLKWPSGVKIKLQKQLKQSVQKKKKRESRKKESVSQEMFPRWLVDLMFNIEEATTHQLVVE</sequence>
<accession>A0AA88IXJ2</accession>
<feature type="region of interest" description="Disordered" evidence="1">
    <location>
        <begin position="1"/>
        <end position="159"/>
    </location>
</feature>
<dbReference type="EMBL" id="JAUPFM010000018">
    <property type="protein sequence ID" value="KAK2822458.1"/>
    <property type="molecule type" value="Genomic_DNA"/>
</dbReference>
<dbReference type="Proteomes" id="UP001187415">
    <property type="component" value="Unassembled WGS sequence"/>
</dbReference>
<keyword evidence="3" id="KW-1185">Reference proteome</keyword>
<name>A0AA88IXJ2_CHASR</name>